<dbReference type="Pfam" id="PF04800">
    <property type="entry name" value="NDUS4"/>
    <property type="match status" value="1"/>
</dbReference>
<dbReference type="OrthoDB" id="3089at2759"/>
<dbReference type="GeneID" id="37026102"/>
<keyword evidence="7 9" id="KW-0496">Mitochondrion</keyword>
<evidence type="ECO:0000256" key="1">
    <source>
        <dbReference type="ARBA" id="ARBA00005882"/>
    </source>
</evidence>
<feature type="compositionally biased region" description="Basic and acidic residues" evidence="10">
    <location>
        <begin position="38"/>
        <end position="52"/>
    </location>
</feature>
<evidence type="ECO:0000256" key="3">
    <source>
        <dbReference type="ARBA" id="ARBA00022660"/>
    </source>
</evidence>
<dbReference type="FunFam" id="3.30.160.190:FF:000001">
    <property type="entry name" value="NADH-ubiquinone oxidoreductase 21 kDa subunit mitochondrial"/>
    <property type="match status" value="1"/>
</dbReference>
<accession>A0A316V0I3</accession>
<keyword evidence="4 9" id="KW-0999">Mitochondrion inner membrane</keyword>
<dbReference type="GO" id="GO:0022900">
    <property type="term" value="P:electron transport chain"/>
    <property type="evidence" value="ECO:0007669"/>
    <property type="project" value="InterPro"/>
</dbReference>
<evidence type="ECO:0000313" key="12">
    <source>
        <dbReference type="Proteomes" id="UP000245884"/>
    </source>
</evidence>
<dbReference type="InterPro" id="IPR038532">
    <property type="entry name" value="NDUFS4-like_sf"/>
</dbReference>
<organism evidence="11 12">
    <name type="scientific">Jaminaea rosea</name>
    <dbReference type="NCBI Taxonomy" id="1569628"/>
    <lineage>
        <taxon>Eukaryota</taxon>
        <taxon>Fungi</taxon>
        <taxon>Dikarya</taxon>
        <taxon>Basidiomycota</taxon>
        <taxon>Ustilaginomycotina</taxon>
        <taxon>Exobasidiomycetes</taxon>
        <taxon>Microstromatales</taxon>
        <taxon>Microstromatales incertae sedis</taxon>
        <taxon>Jaminaea</taxon>
    </lineage>
</organism>
<dbReference type="AlphaFoldDB" id="A0A316V0I3"/>
<evidence type="ECO:0000256" key="5">
    <source>
        <dbReference type="ARBA" id="ARBA00022946"/>
    </source>
</evidence>
<comment type="subcellular location">
    <subcellularLocation>
        <location evidence="9">Mitochondrion inner membrane</location>
        <topology evidence="9">Peripheral membrane protein</topology>
        <orientation evidence="9">Matrix side</orientation>
    </subcellularLocation>
</comment>
<evidence type="ECO:0000256" key="7">
    <source>
        <dbReference type="ARBA" id="ARBA00023128"/>
    </source>
</evidence>
<dbReference type="GO" id="GO:0005743">
    <property type="term" value="C:mitochondrial inner membrane"/>
    <property type="evidence" value="ECO:0007669"/>
    <property type="project" value="UniProtKB-SubCell"/>
</dbReference>
<dbReference type="STRING" id="1569628.A0A316V0I3"/>
<feature type="compositionally biased region" description="Polar residues" evidence="10">
    <location>
        <begin position="19"/>
        <end position="36"/>
    </location>
</feature>
<keyword evidence="2 9" id="KW-0813">Transport</keyword>
<dbReference type="InterPro" id="IPR006885">
    <property type="entry name" value="NADH_UbQ_FeS_4_mit-like"/>
</dbReference>
<comment type="function">
    <text evidence="9">Accessory subunit of the mitochondrial membrane respiratory chain NADH dehydrogenase (Complex I), that is believed not to be involved in catalysis. Complex I functions in the transfer of electrons from NADH to the respiratory chain. The immediate electron acceptor for the enzyme is believed to be ubiquinone.</text>
</comment>
<evidence type="ECO:0000313" key="11">
    <source>
        <dbReference type="EMBL" id="PWN29683.1"/>
    </source>
</evidence>
<sequence>MPPVARRGFSVSALRCDVSTKSSSVPTPATNSSASGSGEERNLPTEQRERNDTAVEAHIVSDAPAELHQRTVRIYKPAKTANSSGRAGIAHWRVNFDLIQSSDRWENPLMGWASTADYVHNLNMQFKTKEDAIHFVEKQGWNYFVQEPKSARIRPKNYASNYSYDARKLRIHHTK</sequence>
<evidence type="ECO:0000256" key="2">
    <source>
        <dbReference type="ARBA" id="ARBA00022448"/>
    </source>
</evidence>
<dbReference type="PANTHER" id="PTHR12219">
    <property type="entry name" value="NADH-UBIQUINONE OXIDOREDUCTASE"/>
    <property type="match status" value="1"/>
</dbReference>
<evidence type="ECO:0000256" key="10">
    <source>
        <dbReference type="SAM" id="MobiDB-lite"/>
    </source>
</evidence>
<evidence type="ECO:0000256" key="9">
    <source>
        <dbReference type="RuleBase" id="RU367010"/>
    </source>
</evidence>
<dbReference type="RefSeq" id="XP_025364295.1">
    <property type="nucleotide sequence ID" value="XM_025504279.1"/>
</dbReference>
<dbReference type="EMBL" id="KZ819663">
    <property type="protein sequence ID" value="PWN29683.1"/>
    <property type="molecule type" value="Genomic_DNA"/>
</dbReference>
<protein>
    <recommendedName>
        <fullName evidence="9">NADH dehydrogenase [ubiquinone] iron-sulfur protein 4, mitochondrial</fullName>
    </recommendedName>
</protein>
<feature type="region of interest" description="Disordered" evidence="10">
    <location>
        <begin position="17"/>
        <end position="52"/>
    </location>
</feature>
<gene>
    <name evidence="11" type="ORF">BDZ90DRAFT_216593</name>
</gene>
<dbReference type="PANTHER" id="PTHR12219:SF8">
    <property type="entry name" value="NADH DEHYDROGENASE [UBIQUINONE] IRON-SULFUR PROTEIN 4, MITOCHONDRIAL"/>
    <property type="match status" value="1"/>
</dbReference>
<dbReference type="Proteomes" id="UP000245884">
    <property type="component" value="Unassembled WGS sequence"/>
</dbReference>
<proteinExistence type="inferred from homology"/>
<comment type="similarity">
    <text evidence="1 9">Belongs to the complex I NDUFS4 subunit family.</text>
</comment>
<evidence type="ECO:0000256" key="6">
    <source>
        <dbReference type="ARBA" id="ARBA00022982"/>
    </source>
</evidence>
<name>A0A316V0I3_9BASI</name>
<evidence type="ECO:0000256" key="8">
    <source>
        <dbReference type="ARBA" id="ARBA00023136"/>
    </source>
</evidence>
<dbReference type="Gene3D" id="3.30.160.190">
    <property type="entry name" value="atu1810 like domain"/>
    <property type="match status" value="1"/>
</dbReference>
<evidence type="ECO:0000256" key="4">
    <source>
        <dbReference type="ARBA" id="ARBA00022792"/>
    </source>
</evidence>
<keyword evidence="3 9" id="KW-0679">Respiratory chain</keyword>
<keyword evidence="5 9" id="KW-0809">Transit peptide</keyword>
<reference evidence="11 12" key="1">
    <citation type="journal article" date="2018" name="Mol. Biol. Evol.">
        <title>Broad Genomic Sampling Reveals a Smut Pathogenic Ancestry of the Fungal Clade Ustilaginomycotina.</title>
        <authorList>
            <person name="Kijpornyongpan T."/>
            <person name="Mondo S.J."/>
            <person name="Barry K."/>
            <person name="Sandor L."/>
            <person name="Lee J."/>
            <person name="Lipzen A."/>
            <person name="Pangilinan J."/>
            <person name="LaButti K."/>
            <person name="Hainaut M."/>
            <person name="Henrissat B."/>
            <person name="Grigoriev I.V."/>
            <person name="Spatafora J.W."/>
            <person name="Aime M.C."/>
        </authorList>
    </citation>
    <scope>NUCLEOTIDE SEQUENCE [LARGE SCALE GENOMIC DNA]</scope>
    <source>
        <strain evidence="11 12">MCA 5214</strain>
    </source>
</reference>
<keyword evidence="8 9" id="KW-0472">Membrane</keyword>
<keyword evidence="12" id="KW-1185">Reference proteome</keyword>
<keyword evidence="6 9" id="KW-0249">Electron transport</keyword>